<dbReference type="AlphaFoldDB" id="A0A0H5QPJ3"/>
<name>A0A0H5QPJ3_9EUKA</name>
<sequence length="117" mass="13528">MIQLQPDYCSLFQVVDKQPLKRAILVPHHPTSSIVPFNTTTICVKLYKGTVRFDSRDCNRNIFQKFQVHQLTDTIPIIRDWIVEKLEFSELTNVEVNKSSGTALKEIFVIIFSTTSR</sequence>
<feature type="non-terminal residue" evidence="1">
    <location>
        <position position="117"/>
    </location>
</feature>
<reference evidence="1" key="1">
    <citation type="submission" date="2015-04" db="EMBL/GenBank/DDBJ databases">
        <title>The genome sequence of the plant pathogenic Rhizarian Plasmodiophora brassicae reveals insights in its biotrophic life cycle and the origin of chitin synthesis.</title>
        <authorList>
            <person name="Schwelm A."/>
            <person name="Fogelqvist J."/>
            <person name="Knaust A."/>
            <person name="Julke S."/>
            <person name="Lilja T."/>
            <person name="Dhandapani V."/>
            <person name="Bonilla-Rosso G."/>
            <person name="Karlsson M."/>
            <person name="Shevchenko A."/>
            <person name="Choi S.R."/>
            <person name="Kim H.G."/>
            <person name="Park J.Y."/>
            <person name="Lim Y.P."/>
            <person name="Ludwig-Muller J."/>
            <person name="Dixelius C."/>
        </authorList>
    </citation>
    <scope>NUCLEOTIDE SEQUENCE</scope>
    <source>
        <tissue evidence="1">Potato root galls</tissue>
    </source>
</reference>
<dbReference type="EMBL" id="HACM01003598">
    <property type="protein sequence ID" value="CRZ04040.1"/>
    <property type="molecule type" value="Transcribed_RNA"/>
</dbReference>
<protein>
    <submittedName>
        <fullName evidence="1">Uncharacterized protein</fullName>
    </submittedName>
</protein>
<evidence type="ECO:0000313" key="1">
    <source>
        <dbReference type="EMBL" id="CRZ04040.1"/>
    </source>
</evidence>
<organism evidence="1">
    <name type="scientific">Spongospora subterranea</name>
    <dbReference type="NCBI Taxonomy" id="70186"/>
    <lineage>
        <taxon>Eukaryota</taxon>
        <taxon>Sar</taxon>
        <taxon>Rhizaria</taxon>
        <taxon>Endomyxa</taxon>
        <taxon>Phytomyxea</taxon>
        <taxon>Plasmodiophorida</taxon>
        <taxon>Plasmodiophoridae</taxon>
        <taxon>Spongospora</taxon>
    </lineage>
</organism>
<proteinExistence type="predicted"/>
<accession>A0A0H5QPJ3</accession>